<dbReference type="SUPFAM" id="SSF47226">
    <property type="entry name" value="Histidine-containing phosphotransfer domain, HPT domain"/>
    <property type="match status" value="1"/>
</dbReference>
<dbReference type="EnsemblBacteria" id="ABC23449">
    <property type="protein sequence ID" value="ABC23449"/>
    <property type="gene ID" value="Rru_A2652"/>
</dbReference>
<dbReference type="Pfam" id="PF01627">
    <property type="entry name" value="Hpt"/>
    <property type="match status" value="1"/>
</dbReference>
<organism evidence="4 5">
    <name type="scientific">Rhodospirillum rubrum (strain ATCC 11170 / ATH 1.1.1 / DSM 467 / LMG 4362 / NCIMB 8255 / S1)</name>
    <dbReference type="NCBI Taxonomy" id="269796"/>
    <lineage>
        <taxon>Bacteria</taxon>
        <taxon>Pseudomonadati</taxon>
        <taxon>Pseudomonadota</taxon>
        <taxon>Alphaproteobacteria</taxon>
        <taxon>Rhodospirillales</taxon>
        <taxon>Rhodospirillaceae</taxon>
        <taxon>Rhodospirillum</taxon>
    </lineage>
</organism>
<dbReference type="DNASU" id="3836087"/>
<dbReference type="HOGENOM" id="CLU_121898_1_0_5"/>
<sequence length="141" mass="15175">MGSRQETVADGDGVIEAVSARLADEYLRGAADDLVVMAAILHEMEADPDRHDVLLPEIFRLSHDIKGQGGSFGYDLMSRIGNNLCRYLEILEVPLSAGQLARLSLYLETMRAVLGNRLRGDGGTRGAHLLAELALTTPSAA</sequence>
<dbReference type="RefSeq" id="WP_011390402.1">
    <property type="nucleotide sequence ID" value="NC_007643.1"/>
</dbReference>
<evidence type="ECO:0000313" key="4">
    <source>
        <dbReference type="EMBL" id="ABC23449.1"/>
    </source>
</evidence>
<keyword evidence="2" id="KW-0597">Phosphoprotein</keyword>
<dbReference type="PATRIC" id="fig|269796.9.peg.2759"/>
<keyword evidence="5" id="KW-1185">Reference proteome</keyword>
<reference evidence="4 5" key="1">
    <citation type="journal article" date="2011" name="Stand. Genomic Sci.">
        <title>Complete genome sequence of Rhodospirillum rubrum type strain (S1).</title>
        <authorList>
            <person name="Munk A.C."/>
            <person name="Copeland A."/>
            <person name="Lucas S."/>
            <person name="Lapidus A."/>
            <person name="Del Rio T.G."/>
            <person name="Barry K."/>
            <person name="Detter J.C."/>
            <person name="Hammon N."/>
            <person name="Israni S."/>
            <person name="Pitluck S."/>
            <person name="Brettin T."/>
            <person name="Bruce D."/>
            <person name="Han C."/>
            <person name="Tapia R."/>
            <person name="Gilna P."/>
            <person name="Schmutz J."/>
            <person name="Larimer F."/>
            <person name="Land M."/>
            <person name="Kyrpides N.C."/>
            <person name="Mavromatis K."/>
            <person name="Richardson P."/>
            <person name="Rohde M."/>
            <person name="Goker M."/>
            <person name="Klenk H.P."/>
            <person name="Zhang Y."/>
            <person name="Roberts G.P."/>
            <person name="Reslewic S."/>
            <person name="Schwartz D.C."/>
        </authorList>
    </citation>
    <scope>NUCLEOTIDE SEQUENCE [LARGE SCALE GENOMIC DNA]</scope>
    <source>
        <strain evidence="5">ATCC 11170 / ATH 1.1.1 / DSM 467 / LMG 4362 / NCIMB 8255 / S1</strain>
    </source>
</reference>
<accession>Q2RQZ6</accession>
<name>Q2RQZ6_RHORT</name>
<dbReference type="Proteomes" id="UP000001929">
    <property type="component" value="Chromosome"/>
</dbReference>
<dbReference type="STRING" id="269796.Rru_A2652"/>
<evidence type="ECO:0000256" key="1">
    <source>
        <dbReference type="ARBA" id="ARBA00023012"/>
    </source>
</evidence>
<dbReference type="AlphaFoldDB" id="Q2RQZ6"/>
<evidence type="ECO:0000259" key="3">
    <source>
        <dbReference type="PROSITE" id="PS50894"/>
    </source>
</evidence>
<protein>
    <recommendedName>
        <fullName evidence="3">HPt domain-containing protein</fullName>
    </recommendedName>
</protein>
<dbReference type="eggNOG" id="ENOG5033FZU">
    <property type="taxonomic scope" value="Bacteria"/>
</dbReference>
<dbReference type="GO" id="GO:0000160">
    <property type="term" value="P:phosphorelay signal transduction system"/>
    <property type="evidence" value="ECO:0007669"/>
    <property type="project" value="UniProtKB-KW"/>
</dbReference>
<dbReference type="InterPro" id="IPR036641">
    <property type="entry name" value="HPT_dom_sf"/>
</dbReference>
<dbReference type="GO" id="GO:0004672">
    <property type="term" value="F:protein kinase activity"/>
    <property type="evidence" value="ECO:0007669"/>
    <property type="project" value="UniProtKB-ARBA"/>
</dbReference>
<feature type="modified residue" description="Phosphohistidine" evidence="2">
    <location>
        <position position="63"/>
    </location>
</feature>
<evidence type="ECO:0000256" key="2">
    <source>
        <dbReference type="PROSITE-ProRule" id="PRU00110"/>
    </source>
</evidence>
<dbReference type="InterPro" id="IPR008207">
    <property type="entry name" value="Sig_transdc_His_kin_Hpt_dom"/>
</dbReference>
<dbReference type="PROSITE" id="PS50894">
    <property type="entry name" value="HPT"/>
    <property type="match status" value="1"/>
</dbReference>
<dbReference type="EMBL" id="CP000230">
    <property type="protein sequence ID" value="ABC23449.1"/>
    <property type="molecule type" value="Genomic_DNA"/>
</dbReference>
<dbReference type="Gene3D" id="1.20.120.160">
    <property type="entry name" value="HPT domain"/>
    <property type="match status" value="1"/>
</dbReference>
<proteinExistence type="predicted"/>
<keyword evidence="1" id="KW-0902">Two-component regulatory system</keyword>
<gene>
    <name evidence="4" type="ordered locus">Rru_A2652</name>
</gene>
<evidence type="ECO:0000313" key="5">
    <source>
        <dbReference type="Proteomes" id="UP000001929"/>
    </source>
</evidence>
<feature type="domain" description="HPt" evidence="3">
    <location>
        <begin position="19"/>
        <end position="121"/>
    </location>
</feature>
<dbReference type="KEGG" id="rru:Rru_A2652"/>